<dbReference type="EMBL" id="BART01023189">
    <property type="protein sequence ID" value="GAH04606.1"/>
    <property type="molecule type" value="Genomic_DNA"/>
</dbReference>
<gene>
    <name evidence="2" type="ORF">S01H4_42254</name>
</gene>
<accession>X1C938</accession>
<feature type="region of interest" description="Disordered" evidence="1">
    <location>
        <begin position="49"/>
        <end position="77"/>
    </location>
</feature>
<dbReference type="AlphaFoldDB" id="X1C938"/>
<evidence type="ECO:0000313" key="2">
    <source>
        <dbReference type="EMBL" id="GAH04606.1"/>
    </source>
</evidence>
<proteinExistence type="predicted"/>
<comment type="caution">
    <text evidence="2">The sequence shown here is derived from an EMBL/GenBank/DDBJ whole genome shotgun (WGS) entry which is preliminary data.</text>
</comment>
<evidence type="ECO:0000256" key="1">
    <source>
        <dbReference type="SAM" id="MobiDB-lite"/>
    </source>
</evidence>
<sequence>MSLSVNRASYTGDPGIFGDIGRFIGGAVKSVPVIGGLIGGGIEMLANTLDPRRPTGVQNPTPMQIPGRTIGAPGSGI</sequence>
<organism evidence="2">
    <name type="scientific">marine sediment metagenome</name>
    <dbReference type="NCBI Taxonomy" id="412755"/>
    <lineage>
        <taxon>unclassified sequences</taxon>
        <taxon>metagenomes</taxon>
        <taxon>ecological metagenomes</taxon>
    </lineage>
</organism>
<protein>
    <submittedName>
        <fullName evidence="2">Uncharacterized protein</fullName>
    </submittedName>
</protein>
<reference evidence="2" key="1">
    <citation type="journal article" date="2014" name="Front. Microbiol.">
        <title>High frequency of phylogenetically diverse reductive dehalogenase-homologous genes in deep subseafloor sedimentary metagenomes.</title>
        <authorList>
            <person name="Kawai M."/>
            <person name="Futagami T."/>
            <person name="Toyoda A."/>
            <person name="Takaki Y."/>
            <person name="Nishi S."/>
            <person name="Hori S."/>
            <person name="Arai W."/>
            <person name="Tsubouchi T."/>
            <person name="Morono Y."/>
            <person name="Uchiyama I."/>
            <person name="Ito T."/>
            <person name="Fujiyama A."/>
            <person name="Inagaki F."/>
            <person name="Takami H."/>
        </authorList>
    </citation>
    <scope>NUCLEOTIDE SEQUENCE</scope>
    <source>
        <strain evidence="2">Expedition CK06-06</strain>
    </source>
</reference>
<feature type="non-terminal residue" evidence="2">
    <location>
        <position position="77"/>
    </location>
</feature>
<name>X1C938_9ZZZZ</name>